<keyword evidence="3" id="KW-1185">Reference proteome</keyword>
<dbReference type="Proteomes" id="UP000656881">
    <property type="component" value="Unassembled WGS sequence"/>
</dbReference>
<feature type="domain" description="DUF397" evidence="1">
    <location>
        <begin position="35"/>
        <end position="88"/>
    </location>
</feature>
<feature type="domain" description="DUF397" evidence="1">
    <location>
        <begin position="11"/>
        <end position="33"/>
    </location>
</feature>
<dbReference type="EMBL" id="BMNG01000005">
    <property type="protein sequence ID" value="GGO42932.1"/>
    <property type="molecule type" value="Genomic_DNA"/>
</dbReference>
<evidence type="ECO:0000259" key="1">
    <source>
        <dbReference type="Pfam" id="PF04149"/>
    </source>
</evidence>
<dbReference type="Pfam" id="PF04149">
    <property type="entry name" value="DUF397"/>
    <property type="match status" value="2"/>
</dbReference>
<dbReference type="InterPro" id="IPR007278">
    <property type="entry name" value="DUF397"/>
</dbReference>
<sequence length="93" mass="9750">MGSTLDLTNTRWRKSSYSGNTGGDCVECAPLSGEAWRKSSYSGNTGGECVEVAEIGEDPHIAVRDSKRPHGPHITLTATAFTALVAAAARGEL</sequence>
<proteinExistence type="predicted"/>
<gene>
    <name evidence="2" type="ORF">GCM10012286_25600</name>
</gene>
<organism evidence="2 3">
    <name type="scientific">Streptomyces lasiicapitis</name>
    <dbReference type="NCBI Taxonomy" id="1923961"/>
    <lineage>
        <taxon>Bacteria</taxon>
        <taxon>Bacillati</taxon>
        <taxon>Actinomycetota</taxon>
        <taxon>Actinomycetes</taxon>
        <taxon>Kitasatosporales</taxon>
        <taxon>Streptomycetaceae</taxon>
        <taxon>Streptomyces</taxon>
    </lineage>
</organism>
<accession>A0ABQ2LTN0</accession>
<comment type="caution">
    <text evidence="2">The sequence shown here is derived from an EMBL/GenBank/DDBJ whole genome shotgun (WGS) entry which is preliminary data.</text>
</comment>
<reference evidence="3" key="1">
    <citation type="journal article" date="2019" name="Int. J. Syst. Evol. Microbiol.">
        <title>The Global Catalogue of Microorganisms (GCM) 10K type strain sequencing project: providing services to taxonomists for standard genome sequencing and annotation.</title>
        <authorList>
            <consortium name="The Broad Institute Genomics Platform"/>
            <consortium name="The Broad Institute Genome Sequencing Center for Infectious Disease"/>
            <person name="Wu L."/>
            <person name="Ma J."/>
        </authorList>
    </citation>
    <scope>NUCLEOTIDE SEQUENCE [LARGE SCALE GENOMIC DNA]</scope>
    <source>
        <strain evidence="3">CGMCC 4.7349</strain>
    </source>
</reference>
<name>A0ABQ2LTN0_9ACTN</name>
<evidence type="ECO:0000313" key="3">
    <source>
        <dbReference type="Proteomes" id="UP000656881"/>
    </source>
</evidence>
<protein>
    <submittedName>
        <fullName evidence="2">Toxin</fullName>
    </submittedName>
</protein>
<evidence type="ECO:0000313" key="2">
    <source>
        <dbReference type="EMBL" id="GGO42932.1"/>
    </source>
</evidence>
<dbReference type="RefSeq" id="WP_189174007.1">
    <property type="nucleotide sequence ID" value="NZ_BMNG01000005.1"/>
</dbReference>